<reference evidence="4" key="2">
    <citation type="submission" date="2010-11" db="EMBL/GenBank/DDBJ databases">
        <authorList>
            <consortium name="The Broad Institute Genome Sequencing Platform"/>
            <person name="Earl A."/>
            <person name="Ward D."/>
            <person name="Feldgarden M."/>
            <person name="Gevers D."/>
            <person name="Butler R."/>
            <person name="Young S.K."/>
            <person name="Zeng Q."/>
            <person name="Gargeya S."/>
            <person name="Fitzgerald M."/>
            <person name="Haas B."/>
            <person name="Abouelleil A."/>
            <person name="Alvarado L."/>
            <person name="Arachchi H.M."/>
            <person name="Berlin A."/>
            <person name="Brown A."/>
            <person name="Chapman S.B."/>
            <person name="Chen Z."/>
            <person name="Dunbar C."/>
            <person name="Freedman E."/>
            <person name="Gearin G."/>
            <person name="Gellesch M."/>
            <person name="Goldberg J."/>
            <person name="Griggs A."/>
            <person name="Gujja S."/>
            <person name="Heilman E."/>
            <person name="Heiman D."/>
            <person name="Howarth C."/>
            <person name="Larson L."/>
            <person name="Lui A."/>
            <person name="MacDonald P.J.P."/>
            <person name="Mehta T."/>
            <person name="Montmayeur A."/>
            <person name="Murphy C."/>
            <person name="Neiman D."/>
            <person name="Pearson M."/>
            <person name="Priest M."/>
            <person name="Roberts A."/>
            <person name="Saif S."/>
            <person name="Shea T."/>
            <person name="Shenoy N."/>
            <person name="Sisk P."/>
            <person name="Stolte C."/>
            <person name="Sykes S."/>
            <person name="White J."/>
            <person name="Yandava C."/>
            <person name="Wortman J."/>
            <person name="Nusbaum C."/>
            <person name="Birren B."/>
        </authorList>
    </citation>
    <scope>NUCLEOTIDE SEQUENCE</scope>
    <source>
        <strain evidence="4">P1A1 Lamole</strain>
    </source>
</reference>
<dbReference type="InterPro" id="IPR037151">
    <property type="entry name" value="AlkB-like_sf"/>
</dbReference>
<gene>
    <name evidence="4" type="ORF">MVLG_01288</name>
</gene>
<keyword evidence="6" id="KW-1185">Reference proteome</keyword>
<feature type="binding site" evidence="1">
    <location>
        <position position="897"/>
    </location>
    <ligand>
        <name>2-oxoglutarate</name>
        <dbReference type="ChEBI" id="CHEBI:16810"/>
    </ligand>
</feature>
<feature type="compositionally biased region" description="Polar residues" evidence="2">
    <location>
        <begin position="1242"/>
        <end position="1251"/>
    </location>
</feature>
<proteinExistence type="predicted"/>
<feature type="region of interest" description="Disordered" evidence="2">
    <location>
        <begin position="19"/>
        <end position="59"/>
    </location>
</feature>
<dbReference type="InParanoid" id="U5H1N4"/>
<reference evidence="4 6" key="3">
    <citation type="journal article" date="2015" name="BMC Genomics">
        <title>Sex and parasites: genomic and transcriptomic analysis of Microbotryum lychnidis-dioicae, the biotrophic and plant-castrating anther smut fungus.</title>
        <authorList>
            <person name="Perlin M.H."/>
            <person name="Amselem J."/>
            <person name="Fontanillas E."/>
            <person name="Toh S.S."/>
            <person name="Chen Z."/>
            <person name="Goldberg J."/>
            <person name="Duplessis S."/>
            <person name="Henrissat B."/>
            <person name="Young S."/>
            <person name="Zeng Q."/>
            <person name="Aguileta G."/>
            <person name="Petit E."/>
            <person name="Badouin H."/>
            <person name="Andrews J."/>
            <person name="Razeeq D."/>
            <person name="Gabaldon T."/>
            <person name="Quesneville H."/>
            <person name="Giraud T."/>
            <person name="Hood M.E."/>
            <person name="Schultz D.J."/>
            <person name="Cuomo C.A."/>
        </authorList>
    </citation>
    <scope>NUCLEOTIDE SEQUENCE [LARGE SCALE GENOMIC DNA]</scope>
    <source>
        <strain evidence="6">p1A1 Lamole</strain>
        <strain evidence="4">P1A1 Lamole</strain>
    </source>
</reference>
<feature type="region of interest" description="Disordered" evidence="2">
    <location>
        <begin position="1112"/>
        <end position="1150"/>
    </location>
</feature>
<feature type="compositionally biased region" description="Polar residues" evidence="2">
    <location>
        <begin position="1112"/>
        <end position="1127"/>
    </location>
</feature>
<dbReference type="PANTHER" id="PTHR31573">
    <property type="entry name" value="ALPHA-KETOGLUTARATE-DEPENDENT DIOXYGENASE ALKB HOMOLOG 2"/>
    <property type="match status" value="1"/>
</dbReference>
<dbReference type="Gene3D" id="2.60.120.590">
    <property type="entry name" value="Alpha-ketoglutarate-dependent dioxygenase AlkB-like"/>
    <property type="match status" value="1"/>
</dbReference>
<evidence type="ECO:0000259" key="3">
    <source>
        <dbReference type="Pfam" id="PF13532"/>
    </source>
</evidence>
<feature type="region of interest" description="Disordered" evidence="2">
    <location>
        <begin position="214"/>
        <end position="273"/>
    </location>
</feature>
<feature type="domain" description="Alpha-ketoglutarate-dependent dioxygenase AlkB-like" evidence="3">
    <location>
        <begin position="849"/>
        <end position="987"/>
    </location>
</feature>
<dbReference type="GO" id="GO:0035516">
    <property type="term" value="F:broad specificity oxidative DNA demethylase activity"/>
    <property type="evidence" value="ECO:0007669"/>
    <property type="project" value="TreeGrafter"/>
</dbReference>
<dbReference type="PANTHER" id="PTHR31573:SF4">
    <property type="entry name" value="FE2OG DIOXYGENASE DOMAIN-CONTAINING PROTEIN"/>
    <property type="match status" value="1"/>
</dbReference>
<name>U5H1N4_USTV1</name>
<feature type="region of interest" description="Disordered" evidence="2">
    <location>
        <begin position="161"/>
        <end position="196"/>
    </location>
</feature>
<evidence type="ECO:0000313" key="4">
    <source>
        <dbReference type="EMBL" id="KDE08508.1"/>
    </source>
</evidence>
<feature type="compositionally biased region" description="Low complexity" evidence="2">
    <location>
        <begin position="328"/>
        <end position="344"/>
    </location>
</feature>
<evidence type="ECO:0000256" key="2">
    <source>
        <dbReference type="SAM" id="MobiDB-lite"/>
    </source>
</evidence>
<dbReference type="HOGENOM" id="CLU_265292_0_0_1"/>
<dbReference type="GO" id="GO:0008198">
    <property type="term" value="F:ferrous iron binding"/>
    <property type="evidence" value="ECO:0007669"/>
    <property type="project" value="TreeGrafter"/>
</dbReference>
<protein>
    <recommendedName>
        <fullName evidence="3">Alpha-ketoglutarate-dependent dioxygenase AlkB-like domain-containing protein</fullName>
    </recommendedName>
</protein>
<feature type="compositionally biased region" description="Low complexity" evidence="2">
    <location>
        <begin position="35"/>
        <end position="50"/>
    </location>
</feature>
<dbReference type="OrthoDB" id="2536504at2759"/>
<dbReference type="STRING" id="683840.U5H1N4"/>
<evidence type="ECO:0000313" key="6">
    <source>
        <dbReference type="Proteomes" id="UP000017200"/>
    </source>
</evidence>
<dbReference type="GO" id="GO:0006307">
    <property type="term" value="P:DNA alkylation repair"/>
    <property type="evidence" value="ECO:0007669"/>
    <property type="project" value="TreeGrafter"/>
</dbReference>
<dbReference type="EMBL" id="GL541649">
    <property type="protein sequence ID" value="KDE08508.1"/>
    <property type="molecule type" value="Genomic_DNA"/>
</dbReference>
<dbReference type="InterPro" id="IPR032852">
    <property type="entry name" value="ALKBH2"/>
</dbReference>
<dbReference type="Pfam" id="PF13532">
    <property type="entry name" value="2OG-FeII_Oxy_2"/>
    <property type="match status" value="1"/>
</dbReference>
<organism evidence="4">
    <name type="scientific">Microbotryum lychnidis-dioicae (strain p1A1 Lamole / MvSl-1064)</name>
    <name type="common">Anther smut fungus</name>
    <dbReference type="NCBI Taxonomy" id="683840"/>
    <lineage>
        <taxon>Eukaryota</taxon>
        <taxon>Fungi</taxon>
        <taxon>Dikarya</taxon>
        <taxon>Basidiomycota</taxon>
        <taxon>Pucciniomycotina</taxon>
        <taxon>Microbotryomycetes</taxon>
        <taxon>Microbotryales</taxon>
        <taxon>Microbotryaceae</taxon>
        <taxon>Microbotryum</taxon>
    </lineage>
</organism>
<sequence>MGHPPQFLGMSPSQVIAAMRSIPYHSGPLQDQVPDNDASSDLTSLDSSSDNDSDHSDQQITTPWWWSAYDRRLTLRCRPGREVHSKIILDTPPTSPRQEPLEASTSRSLSSSAADFDRRRLRKRPVRTIEPPPTRRQSKRIKANLQIQRMHEVDQCSTWIDIPTVGSPSSPVQTCPPENDTQPSSGPRPALDFPSPPSPSLCFEQFLYSPSLVALDSPRRPPSESFGTNPELSSDPPIPSSPILVCPPYDLDGSSDHIVDSETEREEEQAKHEALLQHHTIEGPADAGASNVVKEPIQIDPTPSSSDAPTQPAFPILHPYHDLANHGPNNNNAILNLTSNSTTSPNPPPPYTPSFAMPPTADTTAPNALGAILSPVPVPETDTRKTFSIDKSDWVQPEKDLKISDEGYPPIWCQSRQELCEALPYFRAYQGGHYDLGERCIGYLLDGYPAPGDRCEAKGKIIISHGGGCSEGDGNEFRLVRDQTRDNIRVRALINCHKTQTPVVLLAGKNYAHFPWLGMRDVRYCVLGYYMVRDFWVEAEPSKTTSDSAYFTRFKFLFEWVSSQGQPWFEHFIGPMNGECMAISSTAEQIDASGESGEKWCAACQRWTPDVFEQAVACLDERCEAFFKIPIHGLEWSETPRSFLSDLNYRSSLLQPRHTPPSQQAIHVPLPIYPPALQDLRTSLVDYSRSSWRGFWCRQCGRLSSRSQWFSLVCSNPSCKETIKLERRILSADELRSRKPRKAPSLSDPTLLSKIEPNEDWEGWVIILGDDTRILQLWAKVGSAREGLADELFEQYQLRDVGELLKRNMLTSHKVSGGFLTSQFSFNTGQSYNHVVAVESYPFSDQPNSSNANPSKTAPPCVTTARNHLHSAVRSLCPDSSVLQPDGFNEVLSVAYYQGGKMSYHDDGEHGVGPIVASLSLGADATMSFRRKTKGASNVTSVSKDMAEGSGRKAKAVVKLQLRHGDVMIMHGGGVQKNLDHMVEPVNLRFAATARFIHPSNGSTKTGRKKKTTPTSDALALATSSVITPPTPTSIPAIPIPTPNPTTPMQSFEYTLPTFPIDPASFPRTHRYNLPPLPPSCSPISSYNNRPSYVLSGEYHPRSFVLPPQATASSFDSQYGRGSTTPDWSPIPAPAGSNRTGRKKKTTPMSDGLTLATSSLIASPTPASIPATPRPIPTPTTPVISQSFEYSLPTFPVDPASFLRTHIYNLAPLPPGCSPISSYNNRPSNEYHPQSFALPPQATASSFESQHGQGGITPYWPPRRR</sequence>
<accession>U5H1N4</accession>
<feature type="compositionally biased region" description="Basic and acidic residues" evidence="2">
    <location>
        <begin position="254"/>
        <end position="273"/>
    </location>
</feature>
<dbReference type="InterPro" id="IPR027450">
    <property type="entry name" value="AlkB-like"/>
</dbReference>
<dbReference type="GO" id="GO:0051747">
    <property type="term" value="F:cytosine C-5 DNA demethylase activity"/>
    <property type="evidence" value="ECO:0007669"/>
    <property type="project" value="TreeGrafter"/>
</dbReference>
<dbReference type="SUPFAM" id="SSF51197">
    <property type="entry name" value="Clavaminate synthase-like"/>
    <property type="match status" value="1"/>
</dbReference>
<feature type="region of interest" description="Disordered" evidence="2">
    <location>
        <begin position="86"/>
        <end position="142"/>
    </location>
</feature>
<feature type="region of interest" description="Disordered" evidence="2">
    <location>
        <begin position="327"/>
        <end position="349"/>
    </location>
</feature>
<feature type="region of interest" description="Disordered" evidence="2">
    <location>
        <begin position="1224"/>
        <end position="1265"/>
    </location>
</feature>
<dbReference type="AlphaFoldDB" id="U5H1N4"/>
<reference evidence="6" key="1">
    <citation type="submission" date="2010-11" db="EMBL/GenBank/DDBJ databases">
        <title>The genome sequence of Microbotryum violaceum strain p1A1 Lamole.</title>
        <authorList>
            <person name="Cuomo C."/>
            <person name="Perlin M."/>
            <person name="Young S.K."/>
            <person name="Zeng Q."/>
            <person name="Gargeya S."/>
            <person name="Alvarado L."/>
            <person name="Berlin A."/>
            <person name="Chapman S.B."/>
            <person name="Chen Z."/>
            <person name="Freedman E."/>
            <person name="Gellesch M."/>
            <person name="Goldberg J."/>
            <person name="Griggs A."/>
            <person name="Gujja S."/>
            <person name="Heilman E."/>
            <person name="Heiman D."/>
            <person name="Howarth C."/>
            <person name="Mehta T."/>
            <person name="Neiman D."/>
            <person name="Pearson M."/>
            <person name="Roberts A."/>
            <person name="Saif S."/>
            <person name="Shea T."/>
            <person name="Shenoy N."/>
            <person name="Sisk P."/>
            <person name="Stolte C."/>
            <person name="Sykes S."/>
            <person name="White J."/>
            <person name="Yandava C."/>
            <person name="Haas B."/>
            <person name="Nusbaum C."/>
            <person name="Birren B."/>
        </authorList>
    </citation>
    <scope>NUCLEOTIDE SEQUENCE [LARGE SCALE GENOMIC DNA]</scope>
    <source>
        <strain evidence="6">p1A1 Lamole</strain>
    </source>
</reference>
<reference evidence="5" key="4">
    <citation type="submission" date="2015-06" db="UniProtKB">
        <authorList>
            <consortium name="EnsemblFungi"/>
        </authorList>
    </citation>
    <scope>IDENTIFICATION</scope>
</reference>
<dbReference type="EnsemblFungi" id="MVLG_01288T0">
    <property type="protein sequence ID" value="MVLG_01288T0"/>
    <property type="gene ID" value="MVLG_01288"/>
</dbReference>
<evidence type="ECO:0000256" key="1">
    <source>
        <dbReference type="PIRSR" id="PIRSR632852-1"/>
    </source>
</evidence>
<evidence type="ECO:0000313" key="5">
    <source>
        <dbReference type="EnsemblFungi" id="MVLG_01288T0"/>
    </source>
</evidence>
<dbReference type="Proteomes" id="UP000017200">
    <property type="component" value="Unassembled WGS sequence"/>
</dbReference>
<dbReference type="EMBL" id="AEIJ01000112">
    <property type="status" value="NOT_ANNOTATED_CDS"/>
    <property type="molecule type" value="Genomic_DNA"/>
</dbReference>
<feature type="binding site" evidence="1">
    <location>
        <position position="905"/>
    </location>
    <ligand>
        <name>2-oxoglutarate</name>
        <dbReference type="ChEBI" id="CHEBI:16810"/>
    </ligand>
</feature>
<feature type="region of interest" description="Disordered" evidence="2">
    <location>
        <begin position="998"/>
        <end position="1017"/>
    </location>
</feature>